<dbReference type="PROSITE" id="PS50991">
    <property type="entry name" value="PYR_CT"/>
    <property type="match status" value="1"/>
</dbReference>
<reference evidence="3" key="1">
    <citation type="journal article" date="2014" name="Front. Microbiol.">
        <title>High frequency of phylogenetically diverse reductive dehalogenase-homologous genes in deep subseafloor sedimentary metagenomes.</title>
        <authorList>
            <person name="Kawai M."/>
            <person name="Futagami T."/>
            <person name="Toyoda A."/>
            <person name="Takaki Y."/>
            <person name="Nishi S."/>
            <person name="Hori S."/>
            <person name="Arai W."/>
            <person name="Tsubouchi T."/>
            <person name="Morono Y."/>
            <person name="Uchiyama I."/>
            <person name="Ito T."/>
            <person name="Fujiyama A."/>
            <person name="Inagaki F."/>
            <person name="Takami H."/>
        </authorList>
    </citation>
    <scope>NUCLEOTIDE SEQUENCE</scope>
    <source>
        <strain evidence="3">Expedition CK06-06</strain>
    </source>
</reference>
<gene>
    <name evidence="3" type="ORF">S06H3_10384</name>
</gene>
<feature type="non-terminal residue" evidence="3">
    <location>
        <position position="237"/>
    </location>
</feature>
<dbReference type="CDD" id="cd07941">
    <property type="entry name" value="DRE_TIM_LeuA3"/>
    <property type="match status" value="1"/>
</dbReference>
<sequence>MFFGLTKIKSTSELGIDFIEGGWPGSNPKDAEFFMRAQDLSLAHSTLVAFGSTTRPGYRVEEDAMIQALLAAKTGVVTIVGKAWDRQVTKILGTTLNNNLSMVADSISYLKSNGLRVFFDAEHFFDGYKGNPKHTLEVVTTAATSGAEYIILCDTNGGTLPQQISEAIKAAQKVTSIPLGIHAHNDAELAVANSLAAVQAGVTQIQGTINGYGERCGNANLCSIIPNLKLKMGIKCV</sequence>
<feature type="domain" description="Pyruvate carboxyltransferase" evidence="2">
    <location>
        <begin position="1"/>
        <end position="237"/>
    </location>
</feature>
<organism evidence="3">
    <name type="scientific">marine sediment metagenome</name>
    <dbReference type="NCBI Taxonomy" id="412755"/>
    <lineage>
        <taxon>unclassified sequences</taxon>
        <taxon>metagenomes</taxon>
        <taxon>ecological metagenomes</taxon>
    </lineage>
</organism>
<dbReference type="AlphaFoldDB" id="X1KL65"/>
<dbReference type="InterPro" id="IPR005675">
    <property type="entry name" value="Citramal_synthase"/>
</dbReference>
<protein>
    <recommendedName>
        <fullName evidence="2">Pyruvate carboxyltransferase domain-containing protein</fullName>
    </recommendedName>
</protein>
<dbReference type="GO" id="GO:0046912">
    <property type="term" value="F:acyltransferase activity, acyl groups converted into alkyl on transfer"/>
    <property type="evidence" value="ECO:0007669"/>
    <property type="project" value="InterPro"/>
</dbReference>
<dbReference type="PANTHER" id="PTHR43538">
    <property type="entry name" value="ALPHA-IPM SYNTHASE/HOMOCITRATE SYNTHASE"/>
    <property type="match status" value="1"/>
</dbReference>
<dbReference type="Pfam" id="PF00682">
    <property type="entry name" value="HMGL-like"/>
    <property type="match status" value="1"/>
</dbReference>
<name>X1KL65_9ZZZZ</name>
<proteinExistence type="predicted"/>
<accession>X1KL65</accession>
<dbReference type="GO" id="GO:0019752">
    <property type="term" value="P:carboxylic acid metabolic process"/>
    <property type="evidence" value="ECO:0007669"/>
    <property type="project" value="InterPro"/>
</dbReference>
<comment type="caution">
    <text evidence="3">The sequence shown here is derived from an EMBL/GenBank/DDBJ whole genome shotgun (WGS) entry which is preliminary data.</text>
</comment>
<dbReference type="EMBL" id="BARV01004799">
    <property type="protein sequence ID" value="GAI07408.1"/>
    <property type="molecule type" value="Genomic_DNA"/>
</dbReference>
<dbReference type="InterPro" id="IPR000891">
    <property type="entry name" value="PYR_CT"/>
</dbReference>
<dbReference type="Gene3D" id="3.20.20.70">
    <property type="entry name" value="Aldolase class I"/>
    <property type="match status" value="1"/>
</dbReference>
<evidence type="ECO:0000259" key="2">
    <source>
        <dbReference type="PROSITE" id="PS50991"/>
    </source>
</evidence>
<dbReference type="PANTHER" id="PTHR43538:SF1">
    <property type="entry name" value="(R)-CITRAMALATE SYNTHASE"/>
    <property type="match status" value="1"/>
</dbReference>
<dbReference type="SUPFAM" id="SSF51569">
    <property type="entry name" value="Aldolase"/>
    <property type="match status" value="1"/>
</dbReference>
<comment type="pathway">
    <text evidence="1">Amino-acid biosynthesis.</text>
</comment>
<dbReference type="InterPro" id="IPR013785">
    <property type="entry name" value="Aldolase_TIM"/>
</dbReference>
<evidence type="ECO:0000313" key="3">
    <source>
        <dbReference type="EMBL" id="GAI07408.1"/>
    </source>
</evidence>
<evidence type="ECO:0000256" key="1">
    <source>
        <dbReference type="ARBA" id="ARBA00029440"/>
    </source>
</evidence>